<comment type="function">
    <text evidence="2">Hydrolyzes RNA 2',3'-cyclic phosphodiester to an RNA 2'-phosphomonoester.</text>
</comment>
<evidence type="ECO:0000313" key="3">
    <source>
        <dbReference type="EMBL" id="PIV51594.1"/>
    </source>
</evidence>
<accession>A0A2M7DPC4</accession>
<evidence type="ECO:0000256" key="1">
    <source>
        <dbReference type="ARBA" id="ARBA00022801"/>
    </source>
</evidence>
<dbReference type="InterPro" id="IPR009097">
    <property type="entry name" value="Cyclic_Pdiesterase"/>
</dbReference>
<dbReference type="Pfam" id="PF13563">
    <property type="entry name" value="2_5_RNA_ligase2"/>
    <property type="match status" value="1"/>
</dbReference>
<proteinExistence type="inferred from homology"/>
<feature type="short sequence motif" description="HXTX 2" evidence="2">
    <location>
        <begin position="124"/>
        <end position="127"/>
    </location>
</feature>
<reference evidence="4" key="1">
    <citation type="submission" date="2017-09" db="EMBL/GenBank/DDBJ databases">
        <title>Depth-based differentiation of microbial function through sediment-hosted aquifers and enrichment of novel symbionts in the deep terrestrial subsurface.</title>
        <authorList>
            <person name="Probst A.J."/>
            <person name="Ladd B."/>
            <person name="Jarett J.K."/>
            <person name="Geller-Mcgrath D.E."/>
            <person name="Sieber C.M.K."/>
            <person name="Emerson J.B."/>
            <person name="Anantharaman K."/>
            <person name="Thomas B.C."/>
            <person name="Malmstrom R."/>
            <person name="Stieglmeier M."/>
            <person name="Klingl A."/>
            <person name="Woyke T."/>
            <person name="Ryan C.M."/>
            <person name="Banfield J.F."/>
        </authorList>
    </citation>
    <scope>NUCLEOTIDE SEQUENCE [LARGE SCALE GENOMIC DNA]</scope>
</reference>
<dbReference type="InterPro" id="IPR004175">
    <property type="entry name" value="RNA_CPDase"/>
</dbReference>
<evidence type="ECO:0000313" key="4">
    <source>
        <dbReference type="Proteomes" id="UP000228896"/>
    </source>
</evidence>
<comment type="similarity">
    <text evidence="2">Belongs to the 2H phosphoesterase superfamily. ThpR family.</text>
</comment>
<evidence type="ECO:0000256" key="2">
    <source>
        <dbReference type="HAMAP-Rule" id="MF_01940"/>
    </source>
</evidence>
<comment type="catalytic activity">
    <reaction evidence="2">
        <text>a 3'-end 2',3'-cyclophospho-ribonucleotide-RNA + H2O = a 3'-end 2'-phospho-ribonucleotide-RNA + H(+)</text>
        <dbReference type="Rhea" id="RHEA:11828"/>
        <dbReference type="Rhea" id="RHEA-COMP:10464"/>
        <dbReference type="Rhea" id="RHEA-COMP:17353"/>
        <dbReference type="ChEBI" id="CHEBI:15377"/>
        <dbReference type="ChEBI" id="CHEBI:15378"/>
        <dbReference type="ChEBI" id="CHEBI:83064"/>
        <dbReference type="ChEBI" id="CHEBI:173113"/>
        <dbReference type="EC" id="3.1.4.58"/>
    </reaction>
</comment>
<dbReference type="EC" id="3.1.4.58" evidence="2"/>
<dbReference type="GO" id="GO:0008664">
    <property type="term" value="F:RNA 2',3'-cyclic 3'-phosphodiesterase activity"/>
    <property type="evidence" value="ECO:0007669"/>
    <property type="project" value="UniProtKB-EC"/>
</dbReference>
<feature type="short sequence motif" description="HXTX 1" evidence="2">
    <location>
        <begin position="43"/>
        <end position="46"/>
    </location>
</feature>
<dbReference type="NCBIfam" id="TIGR02258">
    <property type="entry name" value="2_5_ligase"/>
    <property type="match status" value="1"/>
</dbReference>
<dbReference type="HAMAP" id="MF_01940">
    <property type="entry name" value="RNA_CPDase"/>
    <property type="match status" value="1"/>
</dbReference>
<dbReference type="PANTHER" id="PTHR35561">
    <property type="entry name" value="RNA 2',3'-CYCLIC PHOSPHODIESTERASE"/>
    <property type="match status" value="1"/>
</dbReference>
<dbReference type="GO" id="GO:0004113">
    <property type="term" value="F:2',3'-cyclic-nucleotide 3'-phosphodiesterase activity"/>
    <property type="evidence" value="ECO:0007669"/>
    <property type="project" value="InterPro"/>
</dbReference>
<dbReference type="AlphaFoldDB" id="A0A2M7DPC4"/>
<organism evidence="3 4">
    <name type="scientific">Candidatus Falkowbacteria bacterium CG02_land_8_20_14_3_00_36_14</name>
    <dbReference type="NCBI Taxonomy" id="1974560"/>
    <lineage>
        <taxon>Bacteria</taxon>
        <taxon>Candidatus Falkowiibacteriota</taxon>
    </lineage>
</organism>
<protein>
    <recommendedName>
        <fullName evidence="2">RNA 2',3'-cyclic phosphodiesterase</fullName>
        <shortName evidence="2">RNA 2',3'-CPDase</shortName>
        <ecNumber evidence="2">3.1.4.58</ecNumber>
    </recommendedName>
</protein>
<dbReference type="SUPFAM" id="SSF55144">
    <property type="entry name" value="LigT-like"/>
    <property type="match status" value="1"/>
</dbReference>
<feature type="active site" description="Proton donor" evidence="2">
    <location>
        <position position="43"/>
    </location>
</feature>
<feature type="active site" description="Proton acceptor" evidence="2">
    <location>
        <position position="124"/>
    </location>
</feature>
<gene>
    <name evidence="3" type="ORF">COS18_02450</name>
</gene>
<dbReference type="EMBL" id="PETS01000054">
    <property type="protein sequence ID" value="PIV51594.1"/>
    <property type="molecule type" value="Genomic_DNA"/>
</dbReference>
<name>A0A2M7DPC4_9BACT</name>
<dbReference type="Gene3D" id="3.90.1140.10">
    <property type="entry name" value="Cyclic phosphodiesterase"/>
    <property type="match status" value="1"/>
</dbReference>
<dbReference type="PANTHER" id="PTHR35561:SF1">
    <property type="entry name" value="RNA 2',3'-CYCLIC PHOSPHODIESTERASE"/>
    <property type="match status" value="1"/>
</dbReference>
<keyword evidence="1 2" id="KW-0378">Hydrolase</keyword>
<dbReference type="Proteomes" id="UP000228896">
    <property type="component" value="Unassembled WGS sequence"/>
</dbReference>
<comment type="caution">
    <text evidence="3">The sequence shown here is derived from an EMBL/GenBank/DDBJ whole genome shotgun (WGS) entry which is preliminary data.</text>
</comment>
<sequence length="178" mass="20871">MVLLMKRVFMAIKISLENRKKAEEWRAGFNGLPVRWIANENLHLTLIPPWEEVDINSPISRIEKIQGKITPFTIKFHKITYAPNPHRPRLIWAEGEAVKSLLELQKEIAGLLGAKKLTHEFKPHLTLARFRPEDFYKFSVKELNERISWIEKVNSVYLLESILEPKGARYEVLKNFKL</sequence>